<organism evidence="1 2">
    <name type="scientific">Micromonospora viridifaciens</name>
    <dbReference type="NCBI Taxonomy" id="1881"/>
    <lineage>
        <taxon>Bacteria</taxon>
        <taxon>Bacillati</taxon>
        <taxon>Actinomycetota</taxon>
        <taxon>Actinomycetes</taxon>
        <taxon>Micromonosporales</taxon>
        <taxon>Micromonosporaceae</taxon>
        <taxon>Micromonospora</taxon>
    </lineage>
</organism>
<protein>
    <recommendedName>
        <fullName evidence="3">Phosphoribosylanthranilate isomerase</fullName>
    </recommendedName>
</protein>
<keyword evidence="2" id="KW-1185">Reference proteome</keyword>
<accession>A0A1C4U4B0</accession>
<reference evidence="2" key="1">
    <citation type="submission" date="2016-06" db="EMBL/GenBank/DDBJ databases">
        <authorList>
            <person name="Varghese N."/>
            <person name="Submissions Spin"/>
        </authorList>
    </citation>
    <scope>NUCLEOTIDE SEQUENCE [LARGE SCALE GENOMIC DNA]</scope>
    <source>
        <strain evidence="2">DSM 43909</strain>
    </source>
</reference>
<dbReference type="AlphaFoldDB" id="A0A1C4U4B0"/>
<name>A0A1C4U4B0_MICVI</name>
<dbReference type="Proteomes" id="UP000198242">
    <property type="component" value="Chromosome I"/>
</dbReference>
<dbReference type="OrthoDB" id="3289816at2"/>
<evidence type="ECO:0000313" key="2">
    <source>
        <dbReference type="Proteomes" id="UP000198242"/>
    </source>
</evidence>
<dbReference type="SUPFAM" id="SSF51366">
    <property type="entry name" value="Ribulose-phoshate binding barrel"/>
    <property type="match status" value="1"/>
</dbReference>
<evidence type="ECO:0000313" key="1">
    <source>
        <dbReference type="EMBL" id="SCE66530.1"/>
    </source>
</evidence>
<evidence type="ECO:0008006" key="3">
    <source>
        <dbReference type="Google" id="ProtNLM"/>
    </source>
</evidence>
<dbReference type="RefSeq" id="WP_089004503.1">
    <property type="nucleotide sequence ID" value="NZ_LT607411.1"/>
</dbReference>
<dbReference type="EMBL" id="LT607411">
    <property type="protein sequence ID" value="SCE66530.1"/>
    <property type="molecule type" value="Genomic_DNA"/>
</dbReference>
<dbReference type="InterPro" id="IPR011060">
    <property type="entry name" value="RibuloseP-bd_barrel"/>
</dbReference>
<proteinExistence type="predicted"/>
<sequence length="236" mass="25729">MTMKLIKVDRVRSVAEAVAVEELGAGMVGVALDADPRFADERAVPVDLAGEIGKALSRAKFVVEVDFRDDPVDALRRAEALRPDLVQPITGAIPPGDVRAALSRAGIGIVYGGIEIAHDDDPTWTLSRYPDTPALGAALFQVDVLPECRNSWEFLRDESPEFEDEFQLDDLNELGRTHELVASLNFTPRNAPEIVAALPGVRGVALALADHATRQDLHFLRYDAALEVLRALQRST</sequence>
<gene>
    <name evidence="1" type="ORF">GA0074695_0149</name>
</gene>